<dbReference type="AlphaFoldDB" id="A0AA96RF58"/>
<protein>
    <submittedName>
        <fullName evidence="3">Amidohydrolase family protein</fullName>
    </submittedName>
</protein>
<dbReference type="Pfam" id="PF04909">
    <property type="entry name" value="Amidohydro_2"/>
    <property type="match status" value="1"/>
</dbReference>
<evidence type="ECO:0000259" key="2">
    <source>
        <dbReference type="Pfam" id="PF04909"/>
    </source>
</evidence>
<dbReference type="SUPFAM" id="SSF51556">
    <property type="entry name" value="Metallo-dependent hydrolases"/>
    <property type="match status" value="1"/>
</dbReference>
<evidence type="ECO:0000256" key="1">
    <source>
        <dbReference type="ARBA" id="ARBA00038310"/>
    </source>
</evidence>
<dbReference type="EMBL" id="CP130318">
    <property type="protein sequence ID" value="WNQ10918.1"/>
    <property type="molecule type" value="Genomic_DNA"/>
</dbReference>
<dbReference type="InterPro" id="IPR006680">
    <property type="entry name" value="Amidohydro-rel"/>
</dbReference>
<sequence>MRIDAHQHFWKIDRGDYGWITPEIPVLYRDYLPEDLKPILDRHGIGGTIAVQAAPTLEETDYLLSLAEKHPAILGVVGWLDLNDPRWREHFERHRQHPRYIGFRIMIQEMPDARVILEPSFVEALRFFAEEDVPVDLLVKAGQLDSLVELLDRVPNVRGVIDHIAKPFISRGEMEPWLSQMRRIASHPGIYCKLSGMVTEADPESWKPSDLTGYIRSAIELFGPDRVMFGSDWPVCLLAASYDEVMEALEESLPDGYSEVDREKLFGGNAAVFYKLPPR</sequence>
<dbReference type="Proteomes" id="UP001305702">
    <property type="component" value="Chromosome"/>
</dbReference>
<dbReference type="RefSeq" id="WP_315604694.1">
    <property type="nucleotide sequence ID" value="NZ_CP130318.1"/>
</dbReference>
<organism evidence="3 4">
    <name type="scientific">Paenibacillus aurantius</name>
    <dbReference type="NCBI Taxonomy" id="2918900"/>
    <lineage>
        <taxon>Bacteria</taxon>
        <taxon>Bacillati</taxon>
        <taxon>Bacillota</taxon>
        <taxon>Bacilli</taxon>
        <taxon>Bacillales</taxon>
        <taxon>Paenibacillaceae</taxon>
        <taxon>Paenibacillus</taxon>
    </lineage>
</organism>
<dbReference type="InterPro" id="IPR032466">
    <property type="entry name" value="Metal_Hydrolase"/>
</dbReference>
<dbReference type="GO" id="GO:0016787">
    <property type="term" value="F:hydrolase activity"/>
    <property type="evidence" value="ECO:0007669"/>
    <property type="project" value="InterPro"/>
</dbReference>
<evidence type="ECO:0000313" key="4">
    <source>
        <dbReference type="Proteomes" id="UP001305702"/>
    </source>
</evidence>
<dbReference type="Gene3D" id="3.20.20.140">
    <property type="entry name" value="Metal-dependent hydrolases"/>
    <property type="match status" value="1"/>
</dbReference>
<reference evidence="3 4" key="1">
    <citation type="submission" date="2022-02" db="EMBL/GenBank/DDBJ databases">
        <title>Paenibacillus sp. MBLB1776 Whole Genome Shotgun Sequencing.</title>
        <authorList>
            <person name="Hwang C.Y."/>
            <person name="Cho E.-S."/>
            <person name="Seo M.-J."/>
        </authorList>
    </citation>
    <scope>NUCLEOTIDE SEQUENCE [LARGE SCALE GENOMIC DNA]</scope>
    <source>
        <strain evidence="3 4">MBLB1776</strain>
    </source>
</reference>
<dbReference type="PANTHER" id="PTHR43569:SF2">
    <property type="entry name" value="AMIDOHYDROLASE-RELATED DOMAIN-CONTAINING PROTEIN"/>
    <property type="match status" value="1"/>
</dbReference>
<keyword evidence="4" id="KW-1185">Reference proteome</keyword>
<accession>A0AA96RF58</accession>
<gene>
    <name evidence="3" type="ORF">MJA45_25430</name>
</gene>
<name>A0AA96RF58_9BACL</name>
<comment type="similarity">
    <text evidence="1">Belongs to the metallo-dependent hydrolases superfamily.</text>
</comment>
<dbReference type="PANTHER" id="PTHR43569">
    <property type="entry name" value="AMIDOHYDROLASE"/>
    <property type="match status" value="1"/>
</dbReference>
<proteinExistence type="inferred from homology"/>
<feature type="domain" description="Amidohydrolase-related" evidence="2">
    <location>
        <begin position="3"/>
        <end position="276"/>
    </location>
</feature>
<dbReference type="InterPro" id="IPR052350">
    <property type="entry name" value="Metallo-dep_Lactonases"/>
</dbReference>
<dbReference type="KEGG" id="paun:MJA45_25430"/>
<evidence type="ECO:0000313" key="3">
    <source>
        <dbReference type="EMBL" id="WNQ10918.1"/>
    </source>
</evidence>